<evidence type="ECO:0000256" key="1">
    <source>
        <dbReference type="ARBA" id="ARBA00022603"/>
    </source>
</evidence>
<dbReference type="Proteomes" id="UP000281084">
    <property type="component" value="Unassembled WGS sequence"/>
</dbReference>
<dbReference type="GO" id="GO:0032259">
    <property type="term" value="P:methylation"/>
    <property type="evidence" value="ECO:0007669"/>
    <property type="project" value="UniProtKB-KW"/>
</dbReference>
<dbReference type="RefSeq" id="WP_120368168.1">
    <property type="nucleotide sequence ID" value="NZ_RAXZ01000029.1"/>
</dbReference>
<proteinExistence type="predicted"/>
<dbReference type="CDD" id="cd02440">
    <property type="entry name" value="AdoMet_MTases"/>
    <property type="match status" value="1"/>
</dbReference>
<gene>
    <name evidence="4" type="ORF">D7V64_14660</name>
</gene>
<dbReference type="Gene3D" id="3.40.50.150">
    <property type="entry name" value="Vaccinia Virus protein VP39"/>
    <property type="match status" value="1"/>
</dbReference>
<dbReference type="GO" id="GO:0008168">
    <property type="term" value="F:methyltransferase activity"/>
    <property type="evidence" value="ECO:0007669"/>
    <property type="project" value="UniProtKB-KW"/>
</dbReference>
<dbReference type="SUPFAM" id="SSF53335">
    <property type="entry name" value="S-adenosyl-L-methionine-dependent methyltransferases"/>
    <property type="match status" value="1"/>
</dbReference>
<name>A0A3A8G0N7_9GAMM</name>
<dbReference type="PANTHER" id="PTHR43861:SF1">
    <property type="entry name" value="TRANS-ACONITATE 2-METHYLTRANSFERASE"/>
    <property type="match status" value="1"/>
</dbReference>
<reference evidence="4 5" key="1">
    <citation type="submission" date="2018-09" db="EMBL/GenBank/DDBJ databases">
        <title>The draft genome of Acinetobacter spp. strains.</title>
        <authorList>
            <person name="Qin J."/>
            <person name="Feng Y."/>
            <person name="Zong Z."/>
        </authorList>
    </citation>
    <scope>NUCLEOTIDE SEQUENCE [LARGE SCALE GENOMIC DNA]</scope>
    <source>
        <strain evidence="4 5">WCHAc060002</strain>
    </source>
</reference>
<keyword evidence="2 4" id="KW-0808">Transferase</keyword>
<organism evidence="4 5">
    <name type="scientific">Acinetobacter cumulans</name>
    <dbReference type="NCBI Taxonomy" id="2136182"/>
    <lineage>
        <taxon>Bacteria</taxon>
        <taxon>Pseudomonadati</taxon>
        <taxon>Pseudomonadota</taxon>
        <taxon>Gammaproteobacteria</taxon>
        <taxon>Moraxellales</taxon>
        <taxon>Moraxellaceae</taxon>
        <taxon>Acinetobacter</taxon>
    </lineage>
</organism>
<accession>A0A3A8G0N7</accession>
<sequence>MNKNIYYYNQNADQFFDTTYQVDMTSLYQSFLRYLPEHASILDLGCGSGRDTLAFKNLGHQVEAIDYSEELVAKARQLTGLPVQFGSFYELAEQAKYDGVWACASLLHCERDRLSDALHRILTALKPNGVCYMSFKYGNTDREKDGRSFTDLNEQQAHDLLQGLDDVLLLQQWISIDKRPDRTEEWLNILFKKQKA</sequence>
<evidence type="ECO:0000259" key="3">
    <source>
        <dbReference type="Pfam" id="PF13649"/>
    </source>
</evidence>
<dbReference type="PANTHER" id="PTHR43861">
    <property type="entry name" value="TRANS-ACONITATE 2-METHYLTRANSFERASE-RELATED"/>
    <property type="match status" value="1"/>
</dbReference>
<evidence type="ECO:0000313" key="5">
    <source>
        <dbReference type="Proteomes" id="UP000281084"/>
    </source>
</evidence>
<protein>
    <submittedName>
        <fullName evidence="4">Class I SAM-dependent methyltransferase</fullName>
    </submittedName>
</protein>
<dbReference type="Pfam" id="PF13649">
    <property type="entry name" value="Methyltransf_25"/>
    <property type="match status" value="1"/>
</dbReference>
<keyword evidence="1 4" id="KW-0489">Methyltransferase</keyword>
<feature type="domain" description="Methyltransferase" evidence="3">
    <location>
        <begin position="41"/>
        <end position="129"/>
    </location>
</feature>
<dbReference type="EMBL" id="RAXZ01000029">
    <property type="protein sequence ID" value="RKG48860.1"/>
    <property type="molecule type" value="Genomic_DNA"/>
</dbReference>
<evidence type="ECO:0000313" key="4">
    <source>
        <dbReference type="EMBL" id="RKG48860.1"/>
    </source>
</evidence>
<comment type="caution">
    <text evidence="4">The sequence shown here is derived from an EMBL/GenBank/DDBJ whole genome shotgun (WGS) entry which is preliminary data.</text>
</comment>
<dbReference type="InterPro" id="IPR041698">
    <property type="entry name" value="Methyltransf_25"/>
</dbReference>
<evidence type="ECO:0000256" key="2">
    <source>
        <dbReference type="ARBA" id="ARBA00022679"/>
    </source>
</evidence>
<dbReference type="AlphaFoldDB" id="A0A3A8G0N7"/>
<dbReference type="InterPro" id="IPR029063">
    <property type="entry name" value="SAM-dependent_MTases_sf"/>
</dbReference>